<sequence length="49" mass="5775">MLQNKKRAARINFNPERLFYTSFLNTPDRPPPENQLKMAEHARTDCNQA</sequence>
<comment type="caution">
    <text evidence="2">The sequence shown here is derived from an EMBL/GenBank/DDBJ whole genome shotgun (WGS) entry which is preliminary data.</text>
</comment>
<reference evidence="2 3" key="1">
    <citation type="submission" date="2020-08" db="EMBL/GenBank/DDBJ databases">
        <title>Bridging the membrane lipid divide: bacteria of the FCB group superphylum have the potential to synthesize archaeal ether lipids.</title>
        <authorList>
            <person name="Villanueva L."/>
            <person name="Von Meijenfeldt F.A.B."/>
            <person name="Westbye A.B."/>
            <person name="Yadav S."/>
            <person name="Hopmans E.C."/>
            <person name="Dutilh B.E."/>
            <person name="Sinninghe Damste J.S."/>
        </authorList>
    </citation>
    <scope>NUCLEOTIDE SEQUENCE [LARGE SCALE GENOMIC DNA]</scope>
    <source>
        <strain evidence="2">NIOZ-UU81</strain>
    </source>
</reference>
<accession>A0A8J6N9Z1</accession>
<evidence type="ECO:0000313" key="2">
    <source>
        <dbReference type="EMBL" id="MBC8208245.1"/>
    </source>
</evidence>
<feature type="compositionally biased region" description="Basic and acidic residues" evidence="1">
    <location>
        <begin position="38"/>
        <end position="49"/>
    </location>
</feature>
<dbReference type="Proteomes" id="UP000599024">
    <property type="component" value="Unassembled WGS sequence"/>
</dbReference>
<proteinExistence type="predicted"/>
<gene>
    <name evidence="2" type="ORF">H8E79_03635</name>
</gene>
<evidence type="ECO:0000256" key="1">
    <source>
        <dbReference type="SAM" id="MobiDB-lite"/>
    </source>
</evidence>
<feature type="region of interest" description="Disordered" evidence="1">
    <location>
        <begin position="22"/>
        <end position="49"/>
    </location>
</feature>
<organism evidence="2 3">
    <name type="scientific">Candidatus Desulfatifera sulfidica</name>
    <dbReference type="NCBI Taxonomy" id="2841691"/>
    <lineage>
        <taxon>Bacteria</taxon>
        <taxon>Pseudomonadati</taxon>
        <taxon>Thermodesulfobacteriota</taxon>
        <taxon>Desulfobulbia</taxon>
        <taxon>Desulfobulbales</taxon>
        <taxon>Desulfobulbaceae</taxon>
        <taxon>Candidatus Desulfatifera</taxon>
    </lineage>
</organism>
<dbReference type="AlphaFoldDB" id="A0A8J6N9Z1"/>
<protein>
    <submittedName>
        <fullName evidence="2">Uncharacterized protein</fullName>
    </submittedName>
</protein>
<dbReference type="EMBL" id="JACNLK010000032">
    <property type="protein sequence ID" value="MBC8208245.1"/>
    <property type="molecule type" value="Genomic_DNA"/>
</dbReference>
<name>A0A8J6N9Z1_9BACT</name>
<evidence type="ECO:0000313" key="3">
    <source>
        <dbReference type="Proteomes" id="UP000599024"/>
    </source>
</evidence>